<accession>A0A8H7ZZM9</accession>
<organism evidence="1 2">
    <name type="scientific">Olpidium bornovanus</name>
    <dbReference type="NCBI Taxonomy" id="278681"/>
    <lineage>
        <taxon>Eukaryota</taxon>
        <taxon>Fungi</taxon>
        <taxon>Fungi incertae sedis</taxon>
        <taxon>Olpidiomycota</taxon>
        <taxon>Olpidiomycotina</taxon>
        <taxon>Olpidiomycetes</taxon>
        <taxon>Olpidiales</taxon>
        <taxon>Olpidiaceae</taxon>
        <taxon>Olpidium</taxon>
    </lineage>
</organism>
<reference evidence="1 2" key="1">
    <citation type="journal article" name="Sci. Rep.">
        <title>Genome-scale phylogenetic analyses confirm Olpidium as the closest living zoosporic fungus to the non-flagellated, terrestrial fungi.</title>
        <authorList>
            <person name="Chang Y."/>
            <person name="Rochon D."/>
            <person name="Sekimoto S."/>
            <person name="Wang Y."/>
            <person name="Chovatia M."/>
            <person name="Sandor L."/>
            <person name="Salamov A."/>
            <person name="Grigoriev I.V."/>
            <person name="Stajich J.E."/>
            <person name="Spatafora J.W."/>
        </authorList>
    </citation>
    <scope>NUCLEOTIDE SEQUENCE [LARGE SCALE GENOMIC DNA]</scope>
    <source>
        <strain evidence="1">S191</strain>
    </source>
</reference>
<dbReference type="AlphaFoldDB" id="A0A8H7ZZM9"/>
<keyword evidence="2" id="KW-1185">Reference proteome</keyword>
<dbReference type="EMBL" id="JAEFCI010002077">
    <property type="protein sequence ID" value="KAG5462478.1"/>
    <property type="molecule type" value="Genomic_DNA"/>
</dbReference>
<dbReference type="Proteomes" id="UP000673691">
    <property type="component" value="Unassembled WGS sequence"/>
</dbReference>
<proteinExistence type="predicted"/>
<sequence>MRFNIGHAEKGKGEGCVLIPNPSETVLCIVRPFHRTASRSSASVKVPTKLRISKTDRYLSG</sequence>
<protein>
    <submittedName>
        <fullName evidence="1">Uncharacterized protein</fullName>
    </submittedName>
</protein>
<evidence type="ECO:0000313" key="1">
    <source>
        <dbReference type="EMBL" id="KAG5462478.1"/>
    </source>
</evidence>
<gene>
    <name evidence="1" type="ORF">BJ554DRAFT_4945</name>
</gene>
<name>A0A8H7ZZM9_9FUNG</name>
<evidence type="ECO:0000313" key="2">
    <source>
        <dbReference type="Proteomes" id="UP000673691"/>
    </source>
</evidence>
<comment type="caution">
    <text evidence="1">The sequence shown here is derived from an EMBL/GenBank/DDBJ whole genome shotgun (WGS) entry which is preliminary data.</text>
</comment>